<name>A0A8S5QGX2_9CAUD</name>
<reference evidence="2" key="1">
    <citation type="journal article" date="2021" name="Proc. Natl. Acad. Sci. U.S.A.">
        <title>A Catalog of Tens of Thousands of Viruses from Human Metagenomes Reveals Hidden Associations with Chronic Diseases.</title>
        <authorList>
            <person name="Tisza M.J."/>
            <person name="Buck C.B."/>
        </authorList>
    </citation>
    <scope>NUCLEOTIDE SEQUENCE</scope>
    <source>
        <strain evidence="2">CtdNl2</strain>
    </source>
</reference>
<protein>
    <submittedName>
        <fullName evidence="2">Uncharacterized protein</fullName>
    </submittedName>
</protein>
<organism evidence="2">
    <name type="scientific">Myoviridae sp. ctdNl2</name>
    <dbReference type="NCBI Taxonomy" id="2825140"/>
    <lineage>
        <taxon>Viruses</taxon>
        <taxon>Duplodnaviria</taxon>
        <taxon>Heunggongvirae</taxon>
        <taxon>Uroviricota</taxon>
        <taxon>Caudoviricetes</taxon>
    </lineage>
</organism>
<feature type="compositionally biased region" description="Basic and acidic residues" evidence="1">
    <location>
        <begin position="146"/>
        <end position="156"/>
    </location>
</feature>
<feature type="region of interest" description="Disordered" evidence="1">
    <location>
        <begin position="146"/>
        <end position="174"/>
    </location>
</feature>
<dbReference type="EMBL" id="BK015652">
    <property type="protein sequence ID" value="DAE18234.1"/>
    <property type="molecule type" value="Genomic_DNA"/>
</dbReference>
<proteinExistence type="predicted"/>
<evidence type="ECO:0000256" key="1">
    <source>
        <dbReference type="SAM" id="MobiDB-lite"/>
    </source>
</evidence>
<accession>A0A8S5QGX2</accession>
<sequence length="174" mass="19557">MKFTNCPFGDNTPTLIGGVGGGQQVRWLYSEFDHFLNVWGKNNGVNVTFNLRSKDDIDAKLDMLHQYVLNGSLSKEDLCELEERLRTYSNLSSGGNGSHTHSAIVSEAHKKGEKYTTYQDGKLVEKVGRGKRKHITQAQLKALAEARKKAHSDEARAKRRKSIQARRDAKILDI</sequence>
<evidence type="ECO:0000313" key="2">
    <source>
        <dbReference type="EMBL" id="DAE18234.1"/>
    </source>
</evidence>
<feature type="compositionally biased region" description="Basic and acidic residues" evidence="1">
    <location>
        <begin position="165"/>
        <end position="174"/>
    </location>
</feature>